<evidence type="ECO:0000259" key="2">
    <source>
        <dbReference type="Pfam" id="PF05699"/>
    </source>
</evidence>
<feature type="compositionally biased region" description="Basic residues" evidence="1">
    <location>
        <begin position="116"/>
        <end position="125"/>
    </location>
</feature>
<feature type="domain" description="HAT C-terminal dimerisation" evidence="2">
    <location>
        <begin position="26"/>
        <end position="84"/>
    </location>
</feature>
<dbReference type="InterPro" id="IPR008906">
    <property type="entry name" value="HATC_C_dom"/>
</dbReference>
<evidence type="ECO:0000313" key="4">
    <source>
        <dbReference type="RefSeq" id="XP_010277056.1"/>
    </source>
</evidence>
<feature type="region of interest" description="Disordered" evidence="1">
    <location>
        <begin position="110"/>
        <end position="216"/>
    </location>
</feature>
<proteinExistence type="predicted"/>
<dbReference type="OMA" id="FASGCEC"/>
<accession>A0A1U8B7P2</accession>
<dbReference type="InParanoid" id="A0A1U8B7P2"/>
<keyword evidence="3" id="KW-1185">Reference proteome</keyword>
<evidence type="ECO:0000313" key="3">
    <source>
        <dbReference type="Proteomes" id="UP000189703"/>
    </source>
</evidence>
<gene>
    <name evidence="4" type="primary">LOC104611619</name>
</gene>
<dbReference type="KEGG" id="nnu:104611619"/>
<organism evidence="3 4">
    <name type="scientific">Nelumbo nucifera</name>
    <name type="common">Sacred lotus</name>
    <dbReference type="NCBI Taxonomy" id="4432"/>
    <lineage>
        <taxon>Eukaryota</taxon>
        <taxon>Viridiplantae</taxon>
        <taxon>Streptophyta</taxon>
        <taxon>Embryophyta</taxon>
        <taxon>Tracheophyta</taxon>
        <taxon>Spermatophyta</taxon>
        <taxon>Magnoliopsida</taxon>
        <taxon>Proteales</taxon>
        <taxon>Nelumbonaceae</taxon>
        <taxon>Nelumbo</taxon>
    </lineage>
</organism>
<dbReference type="Pfam" id="PF05699">
    <property type="entry name" value="Dimer_Tnp_hAT"/>
    <property type="match status" value="1"/>
</dbReference>
<dbReference type="InterPro" id="IPR012337">
    <property type="entry name" value="RNaseH-like_sf"/>
</dbReference>
<dbReference type="RefSeq" id="XP_010277056.1">
    <property type="nucleotide sequence ID" value="XM_010278754.1"/>
</dbReference>
<dbReference type="OrthoDB" id="1435746at2759"/>
<reference evidence="4" key="1">
    <citation type="submission" date="2025-08" db="UniProtKB">
        <authorList>
            <consortium name="RefSeq"/>
        </authorList>
    </citation>
    <scope>IDENTIFICATION</scope>
</reference>
<dbReference type="Proteomes" id="UP000189703">
    <property type="component" value="Unplaced"/>
</dbReference>
<dbReference type="GeneID" id="104611619"/>
<sequence length="216" mass="24921">MVSDIEIQDNISHQFKEYKHVRDAFFKELAIRQREMKQPTDWWHNYGRCTPDLRRIALRILGLTCTSTCERNWSTFEHVSFKNDSSNDLVHEGCDLTWIQVDEALGASKILEGSNRPRRSGHGRRNASEGPEGPNRGRCSHGRCEFGRQDKGKSVIQEEEDSMWDKDMEDNEDEEEDIDVEDDHDDDGDSDEDEDENVDYGANDVGGSYFLDTLIN</sequence>
<dbReference type="AlphaFoldDB" id="A0A1U8B7P2"/>
<feature type="compositionally biased region" description="Acidic residues" evidence="1">
    <location>
        <begin position="157"/>
        <end position="198"/>
    </location>
</feature>
<dbReference type="GO" id="GO:0046983">
    <property type="term" value="F:protein dimerization activity"/>
    <property type="evidence" value="ECO:0007669"/>
    <property type="project" value="InterPro"/>
</dbReference>
<feature type="compositionally biased region" description="Basic and acidic residues" evidence="1">
    <location>
        <begin position="142"/>
        <end position="153"/>
    </location>
</feature>
<name>A0A1U8B7P2_NELNU</name>
<protein>
    <submittedName>
        <fullName evidence="4">Pheromone-processing carboxypeptidase KEX1-like</fullName>
    </submittedName>
</protein>
<evidence type="ECO:0000256" key="1">
    <source>
        <dbReference type="SAM" id="MobiDB-lite"/>
    </source>
</evidence>
<dbReference type="SUPFAM" id="SSF53098">
    <property type="entry name" value="Ribonuclease H-like"/>
    <property type="match status" value="1"/>
</dbReference>